<evidence type="ECO:0000313" key="3">
    <source>
        <dbReference type="Proteomes" id="UP000220836"/>
    </source>
</evidence>
<dbReference type="Pfam" id="PF13223">
    <property type="entry name" value="DUF4031"/>
    <property type="match status" value="1"/>
</dbReference>
<name>A0A238KYB3_9RHOB</name>
<organism evidence="2 3">
    <name type="scientific">Pelagimonas varians</name>
    <dbReference type="NCBI Taxonomy" id="696760"/>
    <lineage>
        <taxon>Bacteria</taxon>
        <taxon>Pseudomonadati</taxon>
        <taxon>Pseudomonadota</taxon>
        <taxon>Alphaproteobacteria</taxon>
        <taxon>Rhodobacterales</taxon>
        <taxon>Roseobacteraceae</taxon>
        <taxon>Pelagimonas</taxon>
    </lineage>
</organism>
<dbReference type="AlphaFoldDB" id="A0A238KYB3"/>
<accession>A0A238KYB3</accession>
<sequence>MVAIVTVYVDKPQHRLGRMEMCHMLADSVVEFLAMADTIGVDRKWFQSQSHPHFGICKAKRTLAIEAGAVEVDRRTLVDAKGQK</sequence>
<proteinExistence type="predicted"/>
<gene>
    <name evidence="2" type="ORF">PEV8663_03638</name>
</gene>
<feature type="domain" description="DUF4031" evidence="1">
    <location>
        <begin position="7"/>
        <end position="80"/>
    </location>
</feature>
<evidence type="ECO:0000313" key="2">
    <source>
        <dbReference type="EMBL" id="SMX47803.1"/>
    </source>
</evidence>
<evidence type="ECO:0000259" key="1">
    <source>
        <dbReference type="Pfam" id="PF13223"/>
    </source>
</evidence>
<dbReference type="EMBL" id="FXYH01000016">
    <property type="protein sequence ID" value="SMX47803.1"/>
    <property type="molecule type" value="Genomic_DNA"/>
</dbReference>
<keyword evidence="3" id="KW-1185">Reference proteome</keyword>
<dbReference type="InterPro" id="IPR025109">
    <property type="entry name" value="DUF4031"/>
</dbReference>
<protein>
    <recommendedName>
        <fullName evidence="1">DUF4031 domain-containing protein</fullName>
    </recommendedName>
</protein>
<reference evidence="2 3" key="1">
    <citation type="submission" date="2017-05" db="EMBL/GenBank/DDBJ databases">
        <authorList>
            <person name="Song R."/>
            <person name="Chenine A.L."/>
            <person name="Ruprecht R.M."/>
        </authorList>
    </citation>
    <scope>NUCLEOTIDE SEQUENCE [LARGE SCALE GENOMIC DNA]</scope>
    <source>
        <strain evidence="2 3">CECT 8663</strain>
    </source>
</reference>
<dbReference type="Proteomes" id="UP000220836">
    <property type="component" value="Unassembled WGS sequence"/>
</dbReference>